<accession>A0A6L8Q1A2</accession>
<evidence type="ECO:0000256" key="3">
    <source>
        <dbReference type="SAM" id="MobiDB-lite"/>
    </source>
</evidence>
<dbReference type="Gene3D" id="1.10.150.20">
    <property type="entry name" value="5' to 3' exonuclease, C-terminal subdomain"/>
    <property type="match status" value="1"/>
</dbReference>
<comment type="similarity">
    <text evidence="1">Belongs to the DNA polymerase type-Y family.</text>
</comment>
<dbReference type="PANTHER" id="PTHR11076:SF35">
    <property type="entry name" value="DNA REPAIR PROTEIN HOMOLOG YOBH"/>
    <property type="match status" value="1"/>
</dbReference>
<dbReference type="GO" id="GO:0006281">
    <property type="term" value="P:DNA repair"/>
    <property type="evidence" value="ECO:0007669"/>
    <property type="project" value="InterPro"/>
</dbReference>
<dbReference type="GO" id="GO:0003684">
    <property type="term" value="F:damaged DNA binding"/>
    <property type="evidence" value="ECO:0007669"/>
    <property type="project" value="InterPro"/>
</dbReference>
<dbReference type="GO" id="GO:0003887">
    <property type="term" value="F:DNA-directed DNA polymerase activity"/>
    <property type="evidence" value="ECO:0007669"/>
    <property type="project" value="TreeGrafter"/>
</dbReference>
<dbReference type="PANTHER" id="PTHR11076">
    <property type="entry name" value="DNA REPAIR POLYMERASE UMUC / TRANSFERASE FAMILY MEMBER"/>
    <property type="match status" value="1"/>
</dbReference>
<dbReference type="Pfam" id="PF11799">
    <property type="entry name" value="IMS_C"/>
    <property type="match status" value="1"/>
</dbReference>
<name>A0A6L8Q1A2_9ACTN</name>
<dbReference type="Gene3D" id="3.30.70.270">
    <property type="match status" value="1"/>
</dbReference>
<sequence>MERERTYVCIDLKSFYASVECVRRGLDPMTTRLVVADPTRSEMTICLAVSPAMKAAGVKNRCRLYEIPEGIDYITAQPRMTSYMEVSAEIYGTYLRYVSQEDIHPYSIDECFIDATPYLELYDLTAREFADTLRSAVLAETGIPATVGIGPNLFLAKVALDISAKHAPDGVGELDARSFRESIWRHRPITDIWNIGPGIARRLAKYRVFDLKGVTEMDPDVLYGEFGVNAEYLIDHAWGVEPCTIAEIKAYEPESSSTMNGQILPCGYNFDDTLMVLREMVDDSVLDLVEKHLVTDHISLHVSYGRGGDGDEAAEGAGGGDAAKGPEKAGELFDGGHGTRRVGGTRPHGGGSRKIPERTNSFAKLYGYLEALFRETVDPARTMRKISIGFGNLVDADLATVDLFTDVAAADRERRRAEAVLAVKGKFGKNALIKGTSLKEHALGRERNTMVGGHHG</sequence>
<dbReference type="Pfam" id="PF00817">
    <property type="entry name" value="IMS"/>
    <property type="match status" value="1"/>
</dbReference>
<proteinExistence type="inferred from homology"/>
<dbReference type="InterPro" id="IPR050116">
    <property type="entry name" value="DNA_polymerase-Y"/>
</dbReference>
<gene>
    <name evidence="5" type="ORF">FM068_00480</name>
</gene>
<evidence type="ECO:0000313" key="6">
    <source>
        <dbReference type="Proteomes" id="UP000472380"/>
    </source>
</evidence>
<dbReference type="InterPro" id="IPR043128">
    <property type="entry name" value="Rev_trsase/Diguanyl_cyclase"/>
</dbReference>
<dbReference type="Proteomes" id="UP000472380">
    <property type="component" value="Unassembled WGS sequence"/>
</dbReference>
<dbReference type="RefSeq" id="WP_161127175.1">
    <property type="nucleotide sequence ID" value="NZ_VJNE01000001.1"/>
</dbReference>
<dbReference type="GO" id="GO:0009432">
    <property type="term" value="P:SOS response"/>
    <property type="evidence" value="ECO:0007669"/>
    <property type="project" value="TreeGrafter"/>
</dbReference>
<organism evidence="5 6">
    <name type="scientific">Adlercreutzia equolifaciens</name>
    <dbReference type="NCBI Taxonomy" id="446660"/>
    <lineage>
        <taxon>Bacteria</taxon>
        <taxon>Bacillati</taxon>
        <taxon>Actinomycetota</taxon>
        <taxon>Coriobacteriia</taxon>
        <taxon>Eggerthellales</taxon>
        <taxon>Eggerthellaceae</taxon>
        <taxon>Adlercreutzia</taxon>
    </lineage>
</organism>
<dbReference type="GO" id="GO:0005829">
    <property type="term" value="C:cytosol"/>
    <property type="evidence" value="ECO:0007669"/>
    <property type="project" value="TreeGrafter"/>
</dbReference>
<evidence type="ECO:0000256" key="2">
    <source>
        <dbReference type="ARBA" id="ARBA00025589"/>
    </source>
</evidence>
<dbReference type="EMBL" id="VJNE01000001">
    <property type="protein sequence ID" value="MZG27079.1"/>
    <property type="molecule type" value="Genomic_DNA"/>
</dbReference>
<dbReference type="InterPro" id="IPR017961">
    <property type="entry name" value="DNA_pol_Y-fam_little_finger"/>
</dbReference>
<dbReference type="InterPro" id="IPR001126">
    <property type="entry name" value="UmuC"/>
</dbReference>
<dbReference type="PROSITE" id="PS50173">
    <property type="entry name" value="UMUC"/>
    <property type="match status" value="1"/>
</dbReference>
<dbReference type="InterPro" id="IPR043502">
    <property type="entry name" value="DNA/RNA_pol_sf"/>
</dbReference>
<reference evidence="5 6" key="1">
    <citation type="submission" date="2019-07" db="EMBL/GenBank/DDBJ databases">
        <title>Draft genome sequence of Adlercreutzia equolifaciens IPLA 37004, a human intestinal strain that does not produces equol from daidzein.</title>
        <authorList>
            <person name="Vazquez L."/>
            <person name="Florez A.B."/>
            <person name="Mayo B."/>
        </authorList>
    </citation>
    <scope>NUCLEOTIDE SEQUENCE [LARGE SCALE GENOMIC DNA]</scope>
    <source>
        <strain evidence="5 6">IPLA 37004</strain>
    </source>
</reference>
<dbReference type="SUPFAM" id="SSF56672">
    <property type="entry name" value="DNA/RNA polymerases"/>
    <property type="match status" value="1"/>
</dbReference>
<dbReference type="Gene3D" id="3.40.1170.60">
    <property type="match status" value="1"/>
</dbReference>
<feature type="region of interest" description="Disordered" evidence="3">
    <location>
        <begin position="309"/>
        <end position="356"/>
    </location>
</feature>
<comment type="function">
    <text evidence="2">Poorly processive, error-prone DNA polymerase involved in untargeted mutagenesis. Copies undamaged DNA at stalled replication forks, which arise in vivo from mismatched or misaligned primer ends. These misaligned primers can be extended by PolIV. Exhibits no 3'-5' exonuclease (proofreading) activity. May be involved in translesional synthesis, in conjunction with the beta clamp from PolIII.</text>
</comment>
<evidence type="ECO:0000313" key="5">
    <source>
        <dbReference type="EMBL" id="MZG27079.1"/>
    </source>
</evidence>
<evidence type="ECO:0000256" key="1">
    <source>
        <dbReference type="ARBA" id="ARBA00010945"/>
    </source>
</evidence>
<protein>
    <submittedName>
        <fullName evidence="5">DNA repair protein</fullName>
    </submittedName>
</protein>
<feature type="domain" description="UmuC" evidence="4">
    <location>
        <begin position="7"/>
        <end position="196"/>
    </location>
</feature>
<dbReference type="AlphaFoldDB" id="A0A6L8Q1A2"/>
<dbReference type="GO" id="GO:0042276">
    <property type="term" value="P:error-prone translesion synthesis"/>
    <property type="evidence" value="ECO:0007669"/>
    <property type="project" value="TreeGrafter"/>
</dbReference>
<comment type="caution">
    <text evidence="5">The sequence shown here is derived from an EMBL/GenBank/DDBJ whole genome shotgun (WGS) entry which is preliminary data.</text>
</comment>
<evidence type="ECO:0000259" key="4">
    <source>
        <dbReference type="PROSITE" id="PS50173"/>
    </source>
</evidence>